<protein>
    <submittedName>
        <fullName evidence="4">Response regulator transcription factor</fullName>
    </submittedName>
</protein>
<dbReference type="SMART" id="SM00850">
    <property type="entry name" value="LytTR"/>
    <property type="match status" value="1"/>
</dbReference>
<feature type="modified residue" description="4-aspartylphosphate" evidence="1">
    <location>
        <position position="75"/>
    </location>
</feature>
<dbReference type="GO" id="GO:0003677">
    <property type="term" value="F:DNA binding"/>
    <property type="evidence" value="ECO:0007669"/>
    <property type="project" value="InterPro"/>
</dbReference>
<name>A0A5C6RP64_9BACT</name>
<accession>A0A5C6RP64</accession>
<dbReference type="Pfam" id="PF04397">
    <property type="entry name" value="LytTR"/>
    <property type="match status" value="1"/>
</dbReference>
<dbReference type="InterPro" id="IPR007492">
    <property type="entry name" value="LytTR_DNA-bd_dom"/>
</dbReference>
<dbReference type="Proteomes" id="UP000321580">
    <property type="component" value="Unassembled WGS sequence"/>
</dbReference>
<dbReference type="Gene3D" id="2.40.50.1020">
    <property type="entry name" value="LytTr DNA-binding domain"/>
    <property type="match status" value="1"/>
</dbReference>
<evidence type="ECO:0000313" key="5">
    <source>
        <dbReference type="Proteomes" id="UP000321580"/>
    </source>
</evidence>
<dbReference type="GO" id="GO:0000156">
    <property type="term" value="F:phosphorelay response regulator activity"/>
    <property type="evidence" value="ECO:0007669"/>
    <property type="project" value="InterPro"/>
</dbReference>
<dbReference type="EMBL" id="VOOR01000012">
    <property type="protein sequence ID" value="TXB64121.1"/>
    <property type="molecule type" value="Genomic_DNA"/>
</dbReference>
<dbReference type="InterPro" id="IPR046947">
    <property type="entry name" value="LytR-like"/>
</dbReference>
<feature type="domain" description="HTH LytTR-type" evidence="3">
    <location>
        <begin position="162"/>
        <end position="264"/>
    </location>
</feature>
<feature type="domain" description="Response regulatory" evidence="2">
    <location>
        <begin position="23"/>
        <end position="136"/>
    </location>
</feature>
<comment type="caution">
    <text evidence="4">The sequence shown here is derived from an EMBL/GenBank/DDBJ whole genome shotgun (WGS) entry which is preliminary data.</text>
</comment>
<dbReference type="PROSITE" id="PS50930">
    <property type="entry name" value="HTH_LYTTR"/>
    <property type="match status" value="1"/>
</dbReference>
<dbReference type="AlphaFoldDB" id="A0A5C6RP64"/>
<keyword evidence="5" id="KW-1185">Reference proteome</keyword>
<evidence type="ECO:0000256" key="1">
    <source>
        <dbReference type="PROSITE-ProRule" id="PRU00169"/>
    </source>
</evidence>
<dbReference type="InterPro" id="IPR001789">
    <property type="entry name" value="Sig_transdc_resp-reg_receiver"/>
</dbReference>
<dbReference type="PANTHER" id="PTHR37299">
    <property type="entry name" value="TRANSCRIPTIONAL REGULATOR-RELATED"/>
    <property type="match status" value="1"/>
</dbReference>
<keyword evidence="1" id="KW-0597">Phosphoprotein</keyword>
<dbReference type="InterPro" id="IPR011006">
    <property type="entry name" value="CheY-like_superfamily"/>
</dbReference>
<dbReference type="Gene3D" id="3.40.50.2300">
    <property type="match status" value="1"/>
</dbReference>
<sequence length="265" mass="29972">MDRKTPRAPVWKLYTTLFPQHMKAVIIDDELDSLETTELLIEACCPEVEVVGVANDAERGIRMVDKLRPELVFLDISMPKMSGFELLEHLQHRSFELIFTTAHDEHALKAFQVGAVHYLLKPIDADELRQAIERVLKKHQQAPEPDIARLVQQLAASRQPKIAIPSTKGLEMLEVDRIIRCEADSNYTLIIAQGDKIVVTKTLKELEQMLEPHNFVRVHHSHLINLAHLKAYQKGEGGVVVLSNGEHINVSRSRKASLLERIGPA</sequence>
<dbReference type="SMART" id="SM00448">
    <property type="entry name" value="REC"/>
    <property type="match status" value="1"/>
</dbReference>
<dbReference type="PROSITE" id="PS50110">
    <property type="entry name" value="RESPONSE_REGULATORY"/>
    <property type="match status" value="1"/>
</dbReference>
<dbReference type="PANTHER" id="PTHR37299:SF1">
    <property type="entry name" value="STAGE 0 SPORULATION PROTEIN A HOMOLOG"/>
    <property type="match status" value="1"/>
</dbReference>
<gene>
    <name evidence="4" type="ORF">FRY97_07445</name>
</gene>
<evidence type="ECO:0000313" key="4">
    <source>
        <dbReference type="EMBL" id="TXB64121.1"/>
    </source>
</evidence>
<organism evidence="4 5">
    <name type="scientific">Phaeodactylibacter luteus</name>
    <dbReference type="NCBI Taxonomy" id="1564516"/>
    <lineage>
        <taxon>Bacteria</taxon>
        <taxon>Pseudomonadati</taxon>
        <taxon>Bacteroidota</taxon>
        <taxon>Saprospiria</taxon>
        <taxon>Saprospirales</taxon>
        <taxon>Haliscomenobacteraceae</taxon>
        <taxon>Phaeodactylibacter</taxon>
    </lineage>
</organism>
<proteinExistence type="predicted"/>
<dbReference type="Pfam" id="PF00072">
    <property type="entry name" value="Response_reg"/>
    <property type="match status" value="1"/>
</dbReference>
<evidence type="ECO:0000259" key="2">
    <source>
        <dbReference type="PROSITE" id="PS50110"/>
    </source>
</evidence>
<evidence type="ECO:0000259" key="3">
    <source>
        <dbReference type="PROSITE" id="PS50930"/>
    </source>
</evidence>
<dbReference type="SUPFAM" id="SSF52172">
    <property type="entry name" value="CheY-like"/>
    <property type="match status" value="1"/>
</dbReference>
<reference evidence="4 5" key="1">
    <citation type="submission" date="2019-08" db="EMBL/GenBank/DDBJ databases">
        <title>Genome of Phaeodactylibacter luteus.</title>
        <authorList>
            <person name="Bowman J.P."/>
        </authorList>
    </citation>
    <scope>NUCLEOTIDE SEQUENCE [LARGE SCALE GENOMIC DNA]</scope>
    <source>
        <strain evidence="4 5">KCTC 42180</strain>
    </source>
</reference>
<dbReference type="OrthoDB" id="1646880at2"/>